<dbReference type="PROSITE" id="PS00108">
    <property type="entry name" value="PROTEIN_KINASE_ST"/>
    <property type="match status" value="1"/>
</dbReference>
<organism evidence="13">
    <name type="scientific">Volvox carteri f. nagariensis</name>
    <dbReference type="NCBI Taxonomy" id="3068"/>
    <lineage>
        <taxon>Eukaryota</taxon>
        <taxon>Viridiplantae</taxon>
        <taxon>Chlorophyta</taxon>
        <taxon>core chlorophytes</taxon>
        <taxon>Chlorophyceae</taxon>
        <taxon>CS clade</taxon>
        <taxon>Chlamydomonadales</taxon>
        <taxon>Volvocaceae</taxon>
        <taxon>Volvox</taxon>
    </lineage>
</organism>
<proteinExistence type="inferred from homology"/>
<dbReference type="FunFam" id="1.10.510.10:FF:002492">
    <property type="match status" value="1"/>
</dbReference>
<keyword evidence="3 7" id="KW-0547">Nucleotide-binding</keyword>
<sequence>MGCGADADQAPAVPAPSAPTATAGPSETVQWVIRPGPPVESAYVLGDVLGKGSFGVVRAATHIASGAKVAVKTIRKSLLAADDVSALRREVEILHHLSGHPHISQLLGVYEEPSQLHLVLELYQGGDLFDAIISVGRHSERAAADVLRTVLTAISYCHAMGVAHRDIKPENFMLTAPLHPLLKLIDFGLSVFCTDSQPLTDTVGTSYYVAPEVLARSYSRSADVWSAGVILHILLTGYAPFDGRNDQEILRSVQAGKLDLTTDPIWQSISREATAVLTAMLNRDPAQRATADQLLATPWLGRTASSCTASASPLPGVVSERMRRFARMNSFKKEARRVVASLMRPEEVAGLVAQFKALDADGDGKLNVQELRVSEGLELEGAWKWRQAQQALAAAALARPGSRVGTGTAAAANTPLAAAFAHFDADGSGFITPDELRSALAAHHPESQGPDIGVGPGVCVSRSSGF</sequence>
<dbReference type="Gene3D" id="3.30.200.20">
    <property type="entry name" value="Phosphorylase Kinase, domain 1"/>
    <property type="match status" value="1"/>
</dbReference>
<dbReference type="GO" id="GO:0005509">
    <property type="term" value="F:calcium ion binding"/>
    <property type="evidence" value="ECO:0007669"/>
    <property type="project" value="InterPro"/>
</dbReference>
<keyword evidence="13" id="KW-1185">Reference proteome</keyword>
<accession>D8TPJ8</accession>
<evidence type="ECO:0000259" key="11">
    <source>
        <dbReference type="PROSITE" id="PS50222"/>
    </source>
</evidence>
<evidence type="ECO:0000256" key="1">
    <source>
        <dbReference type="ARBA" id="ARBA00022527"/>
    </source>
</evidence>
<feature type="domain" description="Protein kinase" evidence="10">
    <location>
        <begin position="43"/>
        <end position="300"/>
    </location>
</feature>
<dbReference type="SMART" id="SM00054">
    <property type="entry name" value="EFh"/>
    <property type="match status" value="2"/>
</dbReference>
<dbReference type="PROSITE" id="PS50222">
    <property type="entry name" value="EF_HAND_2"/>
    <property type="match status" value="1"/>
</dbReference>
<evidence type="ECO:0000256" key="4">
    <source>
        <dbReference type="ARBA" id="ARBA00022777"/>
    </source>
</evidence>
<reference evidence="12 13" key="1">
    <citation type="journal article" date="2010" name="Science">
        <title>Genomic analysis of organismal complexity in the multicellular green alga Volvox carteri.</title>
        <authorList>
            <person name="Prochnik S.E."/>
            <person name="Umen J."/>
            <person name="Nedelcu A.M."/>
            <person name="Hallmann A."/>
            <person name="Miller S.M."/>
            <person name="Nishii I."/>
            <person name="Ferris P."/>
            <person name="Kuo A."/>
            <person name="Mitros T."/>
            <person name="Fritz-Laylin L.K."/>
            <person name="Hellsten U."/>
            <person name="Chapman J."/>
            <person name="Simakov O."/>
            <person name="Rensing S.A."/>
            <person name="Terry A."/>
            <person name="Pangilinan J."/>
            <person name="Kapitonov V."/>
            <person name="Jurka J."/>
            <person name="Salamov A."/>
            <person name="Shapiro H."/>
            <person name="Schmutz J."/>
            <person name="Grimwood J."/>
            <person name="Lindquist E."/>
            <person name="Lucas S."/>
            <person name="Grigoriev I.V."/>
            <person name="Schmitt R."/>
            <person name="Kirk D."/>
            <person name="Rokhsar D.S."/>
        </authorList>
    </citation>
    <scope>NUCLEOTIDE SEQUENCE [LARGE SCALE GENOMIC DNA]</scope>
    <source>
        <strain evidence="13">f. Nagariensis / Eve</strain>
    </source>
</reference>
<dbReference type="GeneID" id="9624368"/>
<dbReference type="InterPro" id="IPR008271">
    <property type="entry name" value="Ser/Thr_kinase_AS"/>
</dbReference>
<dbReference type="PROSITE" id="PS00018">
    <property type="entry name" value="EF_HAND_1"/>
    <property type="match status" value="2"/>
</dbReference>
<dbReference type="CDD" id="cd05117">
    <property type="entry name" value="STKc_CAMK"/>
    <property type="match status" value="1"/>
</dbReference>
<dbReference type="InterPro" id="IPR002048">
    <property type="entry name" value="EF_hand_dom"/>
</dbReference>
<dbReference type="EMBL" id="GL378330">
    <property type="protein sequence ID" value="EFJ50778.1"/>
    <property type="molecule type" value="Genomic_DNA"/>
</dbReference>
<dbReference type="OrthoDB" id="40902at2759"/>
<dbReference type="RefSeq" id="XP_002948371.1">
    <property type="nucleotide sequence ID" value="XM_002948325.1"/>
</dbReference>
<gene>
    <name evidence="12" type="ORF">VOLCADRAFT_57999</name>
</gene>
<keyword evidence="5" id="KW-0106">Calcium</keyword>
<dbReference type="eggNOG" id="KOG0032">
    <property type="taxonomic scope" value="Eukaryota"/>
</dbReference>
<dbReference type="FunFam" id="3.30.200.20:FF:000042">
    <property type="entry name" value="Aurora kinase A"/>
    <property type="match status" value="1"/>
</dbReference>
<evidence type="ECO:0000256" key="2">
    <source>
        <dbReference type="ARBA" id="ARBA00022679"/>
    </source>
</evidence>
<dbReference type="PROSITE" id="PS00107">
    <property type="entry name" value="PROTEIN_KINASE_ATP"/>
    <property type="match status" value="1"/>
</dbReference>
<feature type="domain" description="EF-hand" evidence="11">
    <location>
        <begin position="411"/>
        <end position="446"/>
    </location>
</feature>
<evidence type="ECO:0000256" key="9">
    <source>
        <dbReference type="SAM" id="MobiDB-lite"/>
    </source>
</evidence>
<evidence type="ECO:0000256" key="6">
    <source>
        <dbReference type="ARBA" id="ARBA00022840"/>
    </source>
</evidence>
<dbReference type="Proteomes" id="UP000001058">
    <property type="component" value="Unassembled WGS sequence"/>
</dbReference>
<dbReference type="PANTHER" id="PTHR24349">
    <property type="entry name" value="SERINE/THREONINE-PROTEIN KINASE"/>
    <property type="match status" value="1"/>
</dbReference>
<evidence type="ECO:0000313" key="13">
    <source>
        <dbReference type="Proteomes" id="UP000001058"/>
    </source>
</evidence>
<dbReference type="SUPFAM" id="SSF47473">
    <property type="entry name" value="EF-hand"/>
    <property type="match status" value="1"/>
</dbReference>
<dbReference type="Pfam" id="PF00069">
    <property type="entry name" value="Pkinase"/>
    <property type="match status" value="1"/>
</dbReference>
<dbReference type="InParanoid" id="D8TPJ8"/>
<dbReference type="AlphaFoldDB" id="D8TPJ8"/>
<dbReference type="InterPro" id="IPR050205">
    <property type="entry name" value="CDPK_Ser/Thr_kinases"/>
</dbReference>
<evidence type="ECO:0000259" key="10">
    <source>
        <dbReference type="PROSITE" id="PS50011"/>
    </source>
</evidence>
<comment type="similarity">
    <text evidence="8">Belongs to the protein kinase superfamily.</text>
</comment>
<dbReference type="SMART" id="SM00220">
    <property type="entry name" value="S_TKc"/>
    <property type="match status" value="1"/>
</dbReference>
<dbReference type="PROSITE" id="PS50011">
    <property type="entry name" value="PROTEIN_KINASE_DOM"/>
    <property type="match status" value="1"/>
</dbReference>
<keyword evidence="2" id="KW-0808">Transferase</keyword>
<protein>
    <submittedName>
        <fullName evidence="12">Uncharacterized protein</fullName>
    </submittedName>
</protein>
<dbReference type="Gene3D" id="1.10.510.10">
    <property type="entry name" value="Transferase(Phosphotransferase) domain 1"/>
    <property type="match status" value="1"/>
</dbReference>
<dbReference type="KEGG" id="vcn:VOLCADRAFT_57999"/>
<feature type="region of interest" description="Disordered" evidence="9">
    <location>
        <begin position="1"/>
        <end position="26"/>
    </location>
</feature>
<dbReference type="InterPro" id="IPR018247">
    <property type="entry name" value="EF_Hand_1_Ca_BS"/>
</dbReference>
<name>D8TPJ8_VOLCA</name>
<dbReference type="SUPFAM" id="SSF56112">
    <property type="entry name" value="Protein kinase-like (PK-like)"/>
    <property type="match status" value="1"/>
</dbReference>
<dbReference type="InterPro" id="IPR000719">
    <property type="entry name" value="Prot_kinase_dom"/>
</dbReference>
<feature type="binding site" evidence="7">
    <location>
        <position position="76"/>
    </location>
    <ligand>
        <name>ATP</name>
        <dbReference type="ChEBI" id="CHEBI:30616"/>
    </ligand>
</feature>
<dbReference type="GO" id="GO:0005524">
    <property type="term" value="F:ATP binding"/>
    <property type="evidence" value="ECO:0007669"/>
    <property type="project" value="UniProtKB-UniRule"/>
</dbReference>
<evidence type="ECO:0000313" key="12">
    <source>
        <dbReference type="EMBL" id="EFJ50778.1"/>
    </source>
</evidence>
<dbReference type="InterPro" id="IPR011992">
    <property type="entry name" value="EF-hand-dom_pair"/>
</dbReference>
<feature type="compositionally biased region" description="Low complexity" evidence="9">
    <location>
        <begin position="1"/>
        <end position="12"/>
    </location>
</feature>
<evidence type="ECO:0000256" key="5">
    <source>
        <dbReference type="ARBA" id="ARBA00022837"/>
    </source>
</evidence>
<keyword evidence="6 7" id="KW-0067">ATP-binding</keyword>
<dbReference type="Pfam" id="PF13202">
    <property type="entry name" value="EF-hand_5"/>
    <property type="match status" value="1"/>
</dbReference>
<dbReference type="InterPro" id="IPR011009">
    <property type="entry name" value="Kinase-like_dom_sf"/>
</dbReference>
<keyword evidence="4" id="KW-0418">Kinase</keyword>
<evidence type="ECO:0000256" key="3">
    <source>
        <dbReference type="ARBA" id="ARBA00022741"/>
    </source>
</evidence>
<dbReference type="InterPro" id="IPR017441">
    <property type="entry name" value="Protein_kinase_ATP_BS"/>
</dbReference>
<dbReference type="GO" id="GO:0004674">
    <property type="term" value="F:protein serine/threonine kinase activity"/>
    <property type="evidence" value="ECO:0007669"/>
    <property type="project" value="UniProtKB-KW"/>
</dbReference>
<keyword evidence="1 8" id="KW-0723">Serine/threonine-protein kinase</keyword>
<dbReference type="Gene3D" id="1.10.238.10">
    <property type="entry name" value="EF-hand"/>
    <property type="match status" value="3"/>
</dbReference>
<dbReference type="Pfam" id="PF00036">
    <property type="entry name" value="EF-hand_1"/>
    <property type="match status" value="1"/>
</dbReference>
<evidence type="ECO:0000256" key="7">
    <source>
        <dbReference type="PROSITE-ProRule" id="PRU10141"/>
    </source>
</evidence>
<evidence type="ECO:0000256" key="8">
    <source>
        <dbReference type="RuleBase" id="RU000304"/>
    </source>
</evidence>